<name>A0A507F2M5_9FUNG</name>
<evidence type="ECO:0000313" key="2">
    <source>
        <dbReference type="Proteomes" id="UP000320333"/>
    </source>
</evidence>
<dbReference type="AlphaFoldDB" id="A0A507F2M5"/>
<reference evidence="1 2" key="1">
    <citation type="journal article" date="2019" name="Sci. Rep.">
        <title>Comparative genomics of chytrid fungi reveal insights into the obligate biotrophic and pathogenic lifestyle of Synchytrium endobioticum.</title>
        <authorList>
            <person name="van de Vossenberg B.T.L.H."/>
            <person name="Warris S."/>
            <person name="Nguyen H.D.T."/>
            <person name="van Gent-Pelzer M.P.E."/>
            <person name="Joly D.L."/>
            <person name="van de Geest H.C."/>
            <person name="Bonants P.J.M."/>
            <person name="Smith D.S."/>
            <person name="Levesque C.A."/>
            <person name="van der Lee T.A.J."/>
        </authorList>
    </citation>
    <scope>NUCLEOTIDE SEQUENCE [LARGE SCALE GENOMIC DNA]</scope>
    <source>
        <strain evidence="1 2">CBS 675.73</strain>
    </source>
</reference>
<evidence type="ECO:0000313" key="1">
    <source>
        <dbReference type="EMBL" id="TPX70491.1"/>
    </source>
</evidence>
<sequence length="17" mass="1942">MRATFPVARTAQSRNVH</sequence>
<protein>
    <submittedName>
        <fullName evidence="1">Uncharacterized protein</fullName>
    </submittedName>
</protein>
<comment type="caution">
    <text evidence="1">The sequence shown here is derived from an EMBL/GenBank/DDBJ whole genome shotgun (WGS) entry which is preliminary data.</text>
</comment>
<keyword evidence="2" id="KW-1185">Reference proteome</keyword>
<proteinExistence type="predicted"/>
<accession>A0A507F2M5</accession>
<gene>
    <name evidence="1" type="ORF">CcCBS67573_g06528</name>
</gene>
<dbReference type="Proteomes" id="UP000320333">
    <property type="component" value="Unassembled WGS sequence"/>
</dbReference>
<organism evidence="1 2">
    <name type="scientific">Chytriomyces confervae</name>
    <dbReference type="NCBI Taxonomy" id="246404"/>
    <lineage>
        <taxon>Eukaryota</taxon>
        <taxon>Fungi</taxon>
        <taxon>Fungi incertae sedis</taxon>
        <taxon>Chytridiomycota</taxon>
        <taxon>Chytridiomycota incertae sedis</taxon>
        <taxon>Chytridiomycetes</taxon>
        <taxon>Chytridiales</taxon>
        <taxon>Chytriomycetaceae</taxon>
        <taxon>Chytriomyces</taxon>
    </lineage>
</organism>
<dbReference type="EMBL" id="QEAP01000284">
    <property type="protein sequence ID" value="TPX70491.1"/>
    <property type="molecule type" value="Genomic_DNA"/>
</dbReference>